<keyword evidence="3" id="KW-1185">Reference proteome</keyword>
<dbReference type="RefSeq" id="XP_056687839.1">
    <property type="nucleotide sequence ID" value="XM_056831861.1"/>
</dbReference>
<feature type="region of interest" description="Disordered" evidence="1">
    <location>
        <begin position="22"/>
        <end position="48"/>
    </location>
</feature>
<evidence type="ECO:0000313" key="3">
    <source>
        <dbReference type="Proteomes" id="UP000813463"/>
    </source>
</evidence>
<reference evidence="4" key="2">
    <citation type="submission" date="2025-08" db="UniProtKB">
        <authorList>
            <consortium name="RefSeq"/>
        </authorList>
    </citation>
    <scope>IDENTIFICATION</scope>
    <source>
        <tissue evidence="4">Leaf</tissue>
    </source>
</reference>
<accession>A0ABM3QWV7</accession>
<feature type="compositionally biased region" description="Acidic residues" evidence="1">
    <location>
        <begin position="27"/>
        <end position="48"/>
    </location>
</feature>
<evidence type="ECO:0000313" key="4">
    <source>
        <dbReference type="RefSeq" id="XP_056687839.1"/>
    </source>
</evidence>
<dbReference type="PANTHER" id="PTHR31973:SF187">
    <property type="entry name" value="MUTATOR TRANSPOSASE MUDRA PROTEIN"/>
    <property type="match status" value="1"/>
</dbReference>
<feature type="domain" description="MULE transposase" evidence="2">
    <location>
        <begin position="300"/>
        <end position="395"/>
    </location>
</feature>
<reference evidence="3" key="1">
    <citation type="journal article" date="2021" name="Nat. Commun.">
        <title>Genomic analyses provide insights into spinach domestication and the genetic basis of agronomic traits.</title>
        <authorList>
            <person name="Cai X."/>
            <person name="Sun X."/>
            <person name="Xu C."/>
            <person name="Sun H."/>
            <person name="Wang X."/>
            <person name="Ge C."/>
            <person name="Zhang Z."/>
            <person name="Wang Q."/>
            <person name="Fei Z."/>
            <person name="Jiao C."/>
            <person name="Wang Q."/>
        </authorList>
    </citation>
    <scope>NUCLEOTIDE SEQUENCE [LARGE SCALE GENOMIC DNA]</scope>
    <source>
        <strain evidence="3">cv. Varoflay</strain>
    </source>
</reference>
<dbReference type="GeneID" id="110778149"/>
<gene>
    <name evidence="4" type="primary">LOC110778149</name>
</gene>
<dbReference type="InterPro" id="IPR018289">
    <property type="entry name" value="MULE_transposase_dom"/>
</dbReference>
<protein>
    <recommendedName>
        <fullName evidence="2">MULE transposase domain-containing protein</fullName>
    </recommendedName>
</protein>
<evidence type="ECO:0000259" key="2">
    <source>
        <dbReference type="Pfam" id="PF10551"/>
    </source>
</evidence>
<dbReference type="Proteomes" id="UP000813463">
    <property type="component" value="Chromosome 6"/>
</dbReference>
<dbReference type="PANTHER" id="PTHR31973">
    <property type="entry name" value="POLYPROTEIN, PUTATIVE-RELATED"/>
    <property type="match status" value="1"/>
</dbReference>
<sequence>MLGPRALFPSVSRSLSGLIESGKVVGETDEADSDEEGDGGGLDVTDDQELNDSDGEVVSVIGSYDEGPNYLVFNPPVNFKGSVELWKGLKFPSNIVLRKSIRFNAIQKGYNYYYLHNIKQRLSIYCANRCKCPWKKARIVSCSCKQKRKCRFKLHARKLKGEDSWQIKSIRAEHICGWQYDNPKVTSKYLAERYLDDWMDEPNTKVKALIKRARRKVKSEIGYYKACRAKKLALKMIFGDAILEYARVWDYAAAIRKYNPGSTAVVKVQGIENPPPLFQRLNICLQACKEGFMGGCGPIIGVDGAHLRGSYTGILLTAVGKDGNNNIFPVAWAVVETENAETWSWFLKLLRSDIISVADVVTWVHEKEDEGLLDAFRTVMPNAETRYCCRHIWTNFKSKFPGVLYKEHFWKAARSSTKHYFNTHMETIKELNVEAFKYLEDIKTSHWSRHGFSTASKSGMLLNNCCESFNNVLREAREKPIL</sequence>
<proteinExistence type="predicted"/>
<organism evidence="3 4">
    <name type="scientific">Spinacia oleracea</name>
    <name type="common">Spinach</name>
    <dbReference type="NCBI Taxonomy" id="3562"/>
    <lineage>
        <taxon>Eukaryota</taxon>
        <taxon>Viridiplantae</taxon>
        <taxon>Streptophyta</taxon>
        <taxon>Embryophyta</taxon>
        <taxon>Tracheophyta</taxon>
        <taxon>Spermatophyta</taxon>
        <taxon>Magnoliopsida</taxon>
        <taxon>eudicotyledons</taxon>
        <taxon>Gunneridae</taxon>
        <taxon>Pentapetalae</taxon>
        <taxon>Caryophyllales</taxon>
        <taxon>Chenopodiaceae</taxon>
        <taxon>Chenopodioideae</taxon>
        <taxon>Anserineae</taxon>
        <taxon>Spinacia</taxon>
    </lineage>
</organism>
<evidence type="ECO:0000256" key="1">
    <source>
        <dbReference type="SAM" id="MobiDB-lite"/>
    </source>
</evidence>
<dbReference type="Pfam" id="PF10551">
    <property type="entry name" value="MULE"/>
    <property type="match status" value="1"/>
</dbReference>
<name>A0ABM3QWV7_SPIOL</name>